<feature type="domain" description="Aminoglycoside phosphotransferase" evidence="1">
    <location>
        <begin position="53"/>
        <end position="263"/>
    </location>
</feature>
<dbReference type="RefSeq" id="WP_166179630.1">
    <property type="nucleotide sequence ID" value="NZ_CP045119.1"/>
</dbReference>
<evidence type="ECO:0000313" key="3">
    <source>
        <dbReference type="Proteomes" id="UP000501452"/>
    </source>
</evidence>
<reference evidence="2 3" key="1">
    <citation type="submission" date="2019-10" db="EMBL/GenBank/DDBJ databases">
        <title>Rubrobacter sp nov SCSIO 52090 isolated from a deep-sea sediment in the South China Sea.</title>
        <authorList>
            <person name="Chen R.W."/>
        </authorList>
    </citation>
    <scope>NUCLEOTIDE SEQUENCE [LARGE SCALE GENOMIC DNA]</scope>
    <source>
        <strain evidence="2 3">SCSIO 52909</strain>
    </source>
</reference>
<dbReference type="Proteomes" id="UP000501452">
    <property type="component" value="Chromosome"/>
</dbReference>
<keyword evidence="2" id="KW-0808">Transferase</keyword>
<gene>
    <name evidence="2" type="ORF">GBA63_21580</name>
</gene>
<keyword evidence="3" id="KW-1185">Reference proteome</keyword>
<sequence length="321" mass="34748">MERFNPPPAEGVRLHWSEAPRHVREAVEAWLGGRIVAATSSPGGFSPGVAARLRTSDGRRVFVKAAGPEPNPDTPAAHRREAEVVAALPPGVPAPRLLWSHDEGEEGWIVLAFEDVEGRNPAEPWRPEELDRVLHTLAVLADVLDPSPLPDGTVEGAGGWSVVAGRHWEKLSRESPARLDEWSVRHLDELAGLEADAPEAATGSSLLHLDLRADNLLLTPHRVVVVDWPHARVGAPWVDLAFFAPSVAMQGGPTPDELFSRYPRAFQADEDAIVAVVAAITGFFIREGLQPPPPGLPTLRAFQLAQGEAARSWLASKTGWK</sequence>
<accession>A0A6G8QEL6</accession>
<proteinExistence type="predicted"/>
<dbReference type="InterPro" id="IPR051678">
    <property type="entry name" value="AGP_Transferase"/>
</dbReference>
<evidence type="ECO:0000313" key="2">
    <source>
        <dbReference type="EMBL" id="QIN84945.1"/>
    </source>
</evidence>
<evidence type="ECO:0000259" key="1">
    <source>
        <dbReference type="Pfam" id="PF01636"/>
    </source>
</evidence>
<dbReference type="PANTHER" id="PTHR21310">
    <property type="entry name" value="AMINOGLYCOSIDE PHOSPHOTRANSFERASE-RELATED-RELATED"/>
    <property type="match status" value="1"/>
</dbReference>
<dbReference type="Gene3D" id="3.30.200.20">
    <property type="entry name" value="Phosphorylase Kinase, domain 1"/>
    <property type="match status" value="1"/>
</dbReference>
<dbReference type="SUPFAM" id="SSF56112">
    <property type="entry name" value="Protein kinase-like (PK-like)"/>
    <property type="match status" value="1"/>
</dbReference>
<dbReference type="InterPro" id="IPR002575">
    <property type="entry name" value="Aminoglycoside_PTrfase"/>
</dbReference>
<organism evidence="2 3">
    <name type="scientific">Rubrobacter tropicus</name>
    <dbReference type="NCBI Taxonomy" id="2653851"/>
    <lineage>
        <taxon>Bacteria</taxon>
        <taxon>Bacillati</taxon>
        <taxon>Actinomycetota</taxon>
        <taxon>Rubrobacteria</taxon>
        <taxon>Rubrobacterales</taxon>
        <taxon>Rubrobacteraceae</taxon>
        <taxon>Rubrobacter</taxon>
    </lineage>
</organism>
<name>A0A6G8QEL6_9ACTN</name>
<protein>
    <submittedName>
        <fullName evidence="2">Phosphotransferase</fullName>
    </submittedName>
</protein>
<dbReference type="GO" id="GO:0016740">
    <property type="term" value="F:transferase activity"/>
    <property type="evidence" value="ECO:0007669"/>
    <property type="project" value="UniProtKB-KW"/>
</dbReference>
<dbReference type="InterPro" id="IPR011009">
    <property type="entry name" value="Kinase-like_dom_sf"/>
</dbReference>
<dbReference type="Pfam" id="PF01636">
    <property type="entry name" value="APH"/>
    <property type="match status" value="1"/>
</dbReference>
<dbReference type="EMBL" id="CP045119">
    <property type="protein sequence ID" value="QIN84945.1"/>
    <property type="molecule type" value="Genomic_DNA"/>
</dbReference>
<dbReference type="Gene3D" id="3.90.1200.10">
    <property type="match status" value="1"/>
</dbReference>
<dbReference type="KEGG" id="rub:GBA63_21580"/>
<dbReference type="AlphaFoldDB" id="A0A6G8QEL6"/>